<dbReference type="PANTHER" id="PTHR43572:SF44">
    <property type="entry name" value="OS02G0464900 PROTEIN"/>
    <property type="match status" value="1"/>
</dbReference>
<reference evidence="6" key="1">
    <citation type="submission" date="2020-07" db="EMBL/GenBank/DDBJ databases">
        <title>Genome sequence and genetic diversity analysis of an under-domesticated orphan crop, white fonio (Digitaria exilis).</title>
        <authorList>
            <person name="Bennetzen J.L."/>
            <person name="Chen S."/>
            <person name="Ma X."/>
            <person name="Wang X."/>
            <person name="Yssel A.E.J."/>
            <person name="Chaluvadi S.R."/>
            <person name="Johnson M."/>
            <person name="Gangashetty P."/>
            <person name="Hamidou F."/>
            <person name="Sanogo M.D."/>
            <person name="Zwaenepoel A."/>
            <person name="Wallace J."/>
            <person name="Van De Peer Y."/>
            <person name="Van Deynze A."/>
        </authorList>
    </citation>
    <scope>NUCLEOTIDE SEQUENCE</scope>
    <source>
        <tissue evidence="6">Leaves</tissue>
    </source>
</reference>
<dbReference type="PROSITE" id="PS51903">
    <property type="entry name" value="CLP_R"/>
    <property type="match status" value="1"/>
</dbReference>
<comment type="caution">
    <text evidence="6">The sequence shown here is derived from an EMBL/GenBank/DDBJ whole genome shotgun (WGS) entry which is preliminary data.</text>
</comment>
<evidence type="ECO:0000259" key="5">
    <source>
        <dbReference type="PROSITE" id="PS51903"/>
    </source>
</evidence>
<keyword evidence="7" id="KW-1185">Reference proteome</keyword>
<dbReference type="Proteomes" id="UP000636709">
    <property type="component" value="Unassembled WGS sequence"/>
</dbReference>
<feature type="compositionally biased region" description="Low complexity" evidence="4">
    <location>
        <begin position="170"/>
        <end position="180"/>
    </location>
</feature>
<dbReference type="InterPro" id="IPR004176">
    <property type="entry name" value="Clp_R_N"/>
</dbReference>
<evidence type="ECO:0000256" key="3">
    <source>
        <dbReference type="PROSITE-ProRule" id="PRU01251"/>
    </source>
</evidence>
<comment type="similarity">
    <text evidence="1">Belongs to the ClpA/ClpB family.</text>
</comment>
<evidence type="ECO:0000256" key="2">
    <source>
        <dbReference type="ARBA" id="ARBA00022737"/>
    </source>
</evidence>
<feature type="compositionally biased region" description="Basic and acidic residues" evidence="4">
    <location>
        <begin position="698"/>
        <end position="714"/>
    </location>
</feature>
<dbReference type="PANTHER" id="PTHR43572">
    <property type="entry name" value="CHAPERONE PROTEIN CLPD, CHLOROPLASTIC"/>
    <property type="match status" value="1"/>
</dbReference>
<dbReference type="InterPro" id="IPR036628">
    <property type="entry name" value="Clp_N_dom_sf"/>
</dbReference>
<sequence length="763" mass="82345">MRAGGYTVHQSLTAEAATVLKLSLGLARRRGHAQVTPLHVAYTLLGSSSSPSPAPAYGLLRRACARSHRPVGACAPPHYYSHQPPQCRALELCFNVALNRLPTTANASSPLSSPSSSSSASSTSFAASILHQPSPTLSNALVAALKRAQANQRRGCVELQTQPPSPPATPSTTSNSQQQQQPMLMIRVELDQLIISILDDPSVSRVMREAGFSSAAVKNNLEEESNAIMLGGHGHHPVTSTPSPAPAPAPPVPSQSFHEAYAAFPSSYGGGDASSWPAPFFNYYQPQPDVEFESPCKEEDVRAILEVMMSSRKPGRSIRTNPVVIADSVSVAEASVAGLMRRLERGLDIPDELRGARVLRLHLSHAHARLMTRADVDACVADLRRTIAAATDAEASGLVIYVGDMRWAVVDDDDDVARAQATPSGFSPAEYMVAELARLLGELRGGLLARRAWLVAAASYGTYMRCQRLCMEETWALQPVSVPTGGGGGLSLGLALGSRTSTSETDGKAARHAQFPRLDFSPREEDGTPVMCVECTRNYENEALAVIAKAEGTSLALSFFPGWPQADEPQTSPKVTKNKENEDESVHLNHVMLKKICAVLMQDDLMELKWRWSRLCQRVHTQRSQPTRPSNPTTNYSNLGLGLSFGTTSETKHLDVKTTLSLLPPDRNQDMGIQATLQGSDTMVSSRDMKNVLRLWPDERPSGDLKRKAELPRESKRRRGSCSLDLNLNLCASSEDELAASDLTNDCEASGDASVTGSLDSHC</sequence>
<name>A0A835FJT2_9POAL</name>
<dbReference type="InterPro" id="IPR058680">
    <property type="entry name" value="NBD_SMAX1-like"/>
</dbReference>
<feature type="region of interest" description="Disordered" evidence="4">
    <location>
        <begin position="230"/>
        <end position="254"/>
    </location>
</feature>
<feature type="region of interest" description="Disordered" evidence="4">
    <location>
        <begin position="698"/>
        <end position="719"/>
    </location>
</feature>
<gene>
    <name evidence="6" type="ORF">HU200_010590</name>
</gene>
<feature type="domain" description="Clp R" evidence="5">
    <location>
        <begin position="8"/>
        <end position="227"/>
    </location>
</feature>
<dbReference type="EMBL" id="JACEFO010000732">
    <property type="protein sequence ID" value="KAF8758224.1"/>
    <property type="molecule type" value="Genomic_DNA"/>
</dbReference>
<dbReference type="Gene3D" id="1.10.1780.10">
    <property type="entry name" value="Clp, N-terminal domain"/>
    <property type="match status" value="1"/>
</dbReference>
<accession>A0A835FJT2</accession>
<feature type="compositionally biased region" description="Pro residues" evidence="4">
    <location>
        <begin position="243"/>
        <end position="253"/>
    </location>
</feature>
<dbReference type="Pfam" id="PF23569">
    <property type="entry name" value="NBD_SMAX1"/>
    <property type="match status" value="1"/>
</dbReference>
<dbReference type="InterPro" id="IPR051650">
    <property type="entry name" value="SL_signaling_regulator"/>
</dbReference>
<protein>
    <recommendedName>
        <fullName evidence="5">Clp R domain-containing protein</fullName>
    </recommendedName>
</protein>
<proteinExistence type="inferred from homology"/>
<dbReference type="AlphaFoldDB" id="A0A835FJT2"/>
<dbReference type="OrthoDB" id="1872342at2759"/>
<evidence type="ECO:0000313" key="7">
    <source>
        <dbReference type="Proteomes" id="UP000636709"/>
    </source>
</evidence>
<organism evidence="6 7">
    <name type="scientific">Digitaria exilis</name>
    <dbReference type="NCBI Taxonomy" id="1010633"/>
    <lineage>
        <taxon>Eukaryota</taxon>
        <taxon>Viridiplantae</taxon>
        <taxon>Streptophyta</taxon>
        <taxon>Embryophyta</taxon>
        <taxon>Tracheophyta</taxon>
        <taxon>Spermatophyta</taxon>
        <taxon>Magnoliopsida</taxon>
        <taxon>Liliopsida</taxon>
        <taxon>Poales</taxon>
        <taxon>Poaceae</taxon>
        <taxon>PACMAD clade</taxon>
        <taxon>Panicoideae</taxon>
        <taxon>Panicodae</taxon>
        <taxon>Paniceae</taxon>
        <taxon>Anthephorinae</taxon>
        <taxon>Digitaria</taxon>
    </lineage>
</organism>
<evidence type="ECO:0000313" key="6">
    <source>
        <dbReference type="EMBL" id="KAF8758224.1"/>
    </source>
</evidence>
<keyword evidence="2 3" id="KW-0677">Repeat</keyword>
<evidence type="ECO:0000256" key="1">
    <source>
        <dbReference type="ARBA" id="ARBA00008675"/>
    </source>
</evidence>
<feature type="region of interest" description="Disordered" evidence="4">
    <location>
        <begin position="153"/>
        <end position="180"/>
    </location>
</feature>
<evidence type="ECO:0000256" key="4">
    <source>
        <dbReference type="SAM" id="MobiDB-lite"/>
    </source>
</evidence>